<organism evidence="2 3">
    <name type="scientific">Sphingobium cyanobacteriorum</name>
    <dbReference type="NCBI Taxonomy" id="3063954"/>
    <lineage>
        <taxon>Bacteria</taxon>
        <taxon>Pseudomonadati</taxon>
        <taxon>Pseudomonadota</taxon>
        <taxon>Alphaproteobacteria</taxon>
        <taxon>Sphingomonadales</taxon>
        <taxon>Sphingomonadaceae</taxon>
        <taxon>Sphingobium</taxon>
    </lineage>
</organism>
<accession>A0ABT8ZPH9</accession>
<gene>
    <name evidence="2" type="ORF">Q4610_15435</name>
</gene>
<evidence type="ECO:0000256" key="1">
    <source>
        <dbReference type="SAM" id="MobiDB-lite"/>
    </source>
</evidence>
<proteinExistence type="predicted"/>
<evidence type="ECO:0000313" key="3">
    <source>
        <dbReference type="Proteomes" id="UP001176471"/>
    </source>
</evidence>
<comment type="caution">
    <text evidence="2">The sequence shown here is derived from an EMBL/GenBank/DDBJ whole genome shotgun (WGS) entry which is preliminary data.</text>
</comment>
<dbReference type="Proteomes" id="UP001176471">
    <property type="component" value="Unassembled WGS sequence"/>
</dbReference>
<protein>
    <submittedName>
        <fullName evidence="2">Uncharacterized protein</fullName>
    </submittedName>
</protein>
<feature type="region of interest" description="Disordered" evidence="1">
    <location>
        <begin position="1"/>
        <end position="31"/>
    </location>
</feature>
<dbReference type="RefSeq" id="WP_304536859.1">
    <property type="nucleotide sequence ID" value="NZ_JAUQOM010000008.1"/>
</dbReference>
<evidence type="ECO:0000313" key="2">
    <source>
        <dbReference type="EMBL" id="MDO7836442.1"/>
    </source>
</evidence>
<dbReference type="EMBL" id="JAUQOM010000008">
    <property type="protein sequence ID" value="MDO7836442.1"/>
    <property type="molecule type" value="Genomic_DNA"/>
</dbReference>
<reference evidence="2" key="1">
    <citation type="submission" date="2023-07" db="EMBL/GenBank/DDBJ databases">
        <title>Bacterial whole genome sequence for Sphingobium sp. HBC34.</title>
        <authorList>
            <person name="Le V."/>
            <person name="Ko S.-R."/>
            <person name="Ahn C.-Y."/>
            <person name="Oh H.-M."/>
        </authorList>
    </citation>
    <scope>NUCLEOTIDE SEQUENCE</scope>
    <source>
        <strain evidence="2">HBC34</strain>
    </source>
</reference>
<sequence>MTHDLGDFGATTPTWIEQNCPADMRSPVMSEDDDAARRLTNGLDDQPLTRFRQEQTFG</sequence>
<keyword evidence="3" id="KW-1185">Reference proteome</keyword>
<name>A0ABT8ZPH9_9SPHN</name>